<organism evidence="1 2">
    <name type="scientific">Gluconobacter morbifer G707</name>
    <dbReference type="NCBI Taxonomy" id="1088869"/>
    <lineage>
        <taxon>Bacteria</taxon>
        <taxon>Pseudomonadati</taxon>
        <taxon>Pseudomonadota</taxon>
        <taxon>Alphaproteobacteria</taxon>
        <taxon>Acetobacterales</taxon>
        <taxon>Acetobacteraceae</taxon>
        <taxon>Gluconobacter</taxon>
    </lineage>
</organism>
<dbReference type="STRING" id="1088869.GMO_07310"/>
<comment type="caution">
    <text evidence="1">The sequence shown here is derived from an EMBL/GenBank/DDBJ whole genome shotgun (WGS) entry which is preliminary data.</text>
</comment>
<protein>
    <submittedName>
        <fullName evidence="1">Uncharacterized protein</fullName>
    </submittedName>
</protein>
<sequence>MTGWQKDSFFCAGPLIRRIYVVWSGESRRSWFFHAGLFQEDHEKAKIPFRLSEHLVGRERVAVRHYSEDIAFAVSHASATVPPTVGVKNIVR</sequence>
<proteinExistence type="predicted"/>
<evidence type="ECO:0000313" key="2">
    <source>
        <dbReference type="Proteomes" id="UP000004949"/>
    </source>
</evidence>
<dbReference type="Proteomes" id="UP000004949">
    <property type="component" value="Unassembled WGS sequence"/>
</dbReference>
<dbReference type="EMBL" id="AGQV01000001">
    <property type="protein sequence ID" value="EHH69424.1"/>
    <property type="molecule type" value="Genomic_DNA"/>
</dbReference>
<keyword evidence="2" id="KW-1185">Reference proteome</keyword>
<dbReference type="AlphaFoldDB" id="G6XGW6"/>
<name>G6XGW6_9PROT</name>
<evidence type="ECO:0000313" key="1">
    <source>
        <dbReference type="EMBL" id="EHH69424.1"/>
    </source>
</evidence>
<gene>
    <name evidence="1" type="ORF">GMO_07310</name>
</gene>
<reference evidence="1 2" key="1">
    <citation type="submission" date="2011-10" db="EMBL/GenBank/DDBJ databases">
        <title>Genome sequence of Gluconobacter morbifer G707, isolated from Drosophila gut.</title>
        <authorList>
            <person name="Lee W.-J."/>
            <person name="Kim E.-K."/>
        </authorList>
    </citation>
    <scope>NUCLEOTIDE SEQUENCE [LARGE SCALE GENOMIC DNA]</scope>
    <source>
        <strain evidence="1 2">G707</strain>
    </source>
</reference>
<accession>G6XGW6</accession>